<accession>A0AAV2BBQ0</accession>
<keyword evidence="1" id="KW-0472">Membrane</keyword>
<dbReference type="AlphaFoldDB" id="A0AAV2BBQ0"/>
<evidence type="ECO:0000313" key="2">
    <source>
        <dbReference type="EMBL" id="CAL1292879.1"/>
    </source>
</evidence>
<reference evidence="2 3" key="1">
    <citation type="submission" date="2024-04" db="EMBL/GenBank/DDBJ databases">
        <authorList>
            <person name="Rising A."/>
            <person name="Reimegard J."/>
            <person name="Sonavane S."/>
            <person name="Akerstrom W."/>
            <person name="Nylinder S."/>
            <person name="Hedman E."/>
            <person name="Kallberg Y."/>
        </authorList>
    </citation>
    <scope>NUCLEOTIDE SEQUENCE [LARGE SCALE GENOMIC DNA]</scope>
</reference>
<gene>
    <name evidence="2" type="ORF">LARSCL_LOCUS17897</name>
</gene>
<protein>
    <submittedName>
        <fullName evidence="2">Uncharacterized protein</fullName>
    </submittedName>
</protein>
<evidence type="ECO:0000313" key="3">
    <source>
        <dbReference type="Proteomes" id="UP001497382"/>
    </source>
</evidence>
<sequence length="80" mass="8459">MAGTLNVVRFGGVSNSSHVGNTSAPTCHPAQTTESVVLFSLALLGMGANTFLMLLILTKKPLRRSSLSCKLISERVELKG</sequence>
<proteinExistence type="predicted"/>
<comment type="caution">
    <text evidence="2">The sequence shown here is derived from an EMBL/GenBank/DDBJ whole genome shotgun (WGS) entry which is preliminary data.</text>
</comment>
<keyword evidence="1" id="KW-0812">Transmembrane</keyword>
<keyword evidence="3" id="KW-1185">Reference proteome</keyword>
<evidence type="ECO:0000256" key="1">
    <source>
        <dbReference type="SAM" id="Phobius"/>
    </source>
</evidence>
<dbReference type="EMBL" id="CAXIEN010000315">
    <property type="protein sequence ID" value="CAL1292879.1"/>
    <property type="molecule type" value="Genomic_DNA"/>
</dbReference>
<feature type="transmembrane region" description="Helical" evidence="1">
    <location>
        <begin position="36"/>
        <end position="57"/>
    </location>
</feature>
<dbReference type="Proteomes" id="UP001497382">
    <property type="component" value="Unassembled WGS sequence"/>
</dbReference>
<keyword evidence="1" id="KW-1133">Transmembrane helix</keyword>
<name>A0AAV2BBQ0_9ARAC</name>
<organism evidence="2 3">
    <name type="scientific">Larinioides sclopetarius</name>
    <dbReference type="NCBI Taxonomy" id="280406"/>
    <lineage>
        <taxon>Eukaryota</taxon>
        <taxon>Metazoa</taxon>
        <taxon>Ecdysozoa</taxon>
        <taxon>Arthropoda</taxon>
        <taxon>Chelicerata</taxon>
        <taxon>Arachnida</taxon>
        <taxon>Araneae</taxon>
        <taxon>Araneomorphae</taxon>
        <taxon>Entelegynae</taxon>
        <taxon>Araneoidea</taxon>
        <taxon>Araneidae</taxon>
        <taxon>Larinioides</taxon>
    </lineage>
</organism>